<dbReference type="PANTHER" id="PTHR34835:SF82">
    <property type="entry name" value="OS01G0826651 PROTEIN"/>
    <property type="match status" value="1"/>
</dbReference>
<dbReference type="Proteomes" id="UP000626092">
    <property type="component" value="Unassembled WGS sequence"/>
</dbReference>
<dbReference type="InterPro" id="IPR038765">
    <property type="entry name" value="Papain-like_cys_pep_sf"/>
</dbReference>
<organism evidence="3 4">
    <name type="scientific">Rhododendron simsii</name>
    <name type="common">Sims's rhododendron</name>
    <dbReference type="NCBI Taxonomy" id="118357"/>
    <lineage>
        <taxon>Eukaryota</taxon>
        <taxon>Viridiplantae</taxon>
        <taxon>Streptophyta</taxon>
        <taxon>Embryophyta</taxon>
        <taxon>Tracheophyta</taxon>
        <taxon>Spermatophyta</taxon>
        <taxon>Magnoliopsida</taxon>
        <taxon>eudicotyledons</taxon>
        <taxon>Gunneridae</taxon>
        <taxon>Pentapetalae</taxon>
        <taxon>asterids</taxon>
        <taxon>Ericales</taxon>
        <taxon>Ericaceae</taxon>
        <taxon>Ericoideae</taxon>
        <taxon>Rhodoreae</taxon>
        <taxon>Rhododendron</taxon>
    </lineage>
</organism>
<dbReference type="EMBL" id="WJXA01000010">
    <property type="protein sequence ID" value="KAF7129728.1"/>
    <property type="molecule type" value="Genomic_DNA"/>
</dbReference>
<proteinExistence type="predicted"/>
<dbReference type="SUPFAM" id="SSF54001">
    <property type="entry name" value="Cysteine proteinases"/>
    <property type="match status" value="1"/>
</dbReference>
<dbReference type="OrthoDB" id="1694156at2759"/>
<feature type="transmembrane region" description="Helical" evidence="2">
    <location>
        <begin position="87"/>
        <end position="107"/>
    </location>
</feature>
<keyword evidence="2" id="KW-1133">Transmembrane helix</keyword>
<gene>
    <name evidence="3" type="ORF">RHSIM_Rhsim10G0120700</name>
</gene>
<dbReference type="AlphaFoldDB" id="A0A834GGD7"/>
<evidence type="ECO:0000256" key="1">
    <source>
        <dbReference type="SAM" id="MobiDB-lite"/>
    </source>
</evidence>
<evidence type="ECO:0000256" key="2">
    <source>
        <dbReference type="SAM" id="Phobius"/>
    </source>
</evidence>
<evidence type="ECO:0000313" key="4">
    <source>
        <dbReference type="Proteomes" id="UP000626092"/>
    </source>
</evidence>
<sequence length="893" mass="100989">MSLVLTGICCVDATAVSVMAAAAATLLVQSAAKCCSVVLYFLFWKLQSAFCYRLICYHADDMFCCCFCSFTLVDADFCKSKHLMPMLLIMVLCVNFLVSCAVISMMARSKAKARKSVVPPMKVQVKKGAIVHEGSSSHKEKRKPSGFAVYVKDFTRGLKKAFKEDNIIKQPEVMATMSKWWHKGYWRKKYDETYEGSSSEEGNEEEAVNDDESSQEEGDNYQCDAIKAFNPFHTLLDVKCGHMHRAFAMHLVQCFNPETCSIEFKRGFVVHITEEDVARVLGMPIGETPVPTECLESHREKIEEDFKGGFKGIEILKLENVIKEGHTDGRFHRANMLFTLGCLLCPTTKEVAGNRLFPGVVADDLETLKTFKWPAFVLDWLANEIRNYKVIYFDLHPLDVEIGKEPRAPIGLWTKELIDIRISKEEEDKPIEDSVFSQFPPHNLKNQICIDMYEDFMRQFMNNYRRLHEMDAAMGEPVMGSPKDGPWAQPIQDEGHSPQFSGNFQLHQYEEEGEEEDQGDQNQEKGEEGDQIKEKGDEIEEEGEVGGTSKIIDGSASCKRKEEAVAISTDPTKRKRRRYVKPSPSIKSLYVAEPSVKTTKITEEEDSIINYLTTGPTNDLSNKLFWHNNEVLIRIEGAKWPLTRKEVGESFRPRGLVCNMVMYTFTEWRMLKERAVATKGHPSRHIFSLTFASNLLHAQSDEFSSVLRDDCDPDKVGYDVLKCDMLFFPVLQSEHCHDCGIYVMKFVDRWDGRTYPSAELQQGYFEVILWVRGFVLVCGFLISLAAGVAAISVAAAFKMDSGVIIKFLVICSPSSDWQLYIPECGVIDFLYNSTDTLWIDLYCLLFWLLSPPAATVLLLNSSVADNVCCKVPSADADRFKLMLPTSVVLSGTC</sequence>
<dbReference type="PANTHER" id="PTHR34835">
    <property type="entry name" value="OS07G0283600 PROTEIN-RELATED"/>
    <property type="match status" value="1"/>
</dbReference>
<keyword evidence="2" id="KW-0472">Membrane</keyword>
<feature type="region of interest" description="Disordered" evidence="1">
    <location>
        <begin position="195"/>
        <end position="219"/>
    </location>
</feature>
<reference evidence="3" key="1">
    <citation type="submission" date="2019-11" db="EMBL/GenBank/DDBJ databases">
        <authorList>
            <person name="Liu Y."/>
            <person name="Hou J."/>
            <person name="Li T.-Q."/>
            <person name="Guan C.-H."/>
            <person name="Wu X."/>
            <person name="Wu H.-Z."/>
            <person name="Ling F."/>
            <person name="Zhang R."/>
            <person name="Shi X.-G."/>
            <person name="Ren J.-P."/>
            <person name="Chen E.-F."/>
            <person name="Sun J.-M."/>
        </authorList>
    </citation>
    <scope>NUCLEOTIDE SEQUENCE</scope>
    <source>
        <strain evidence="3">Adult_tree_wgs_1</strain>
        <tissue evidence="3">Leaves</tissue>
    </source>
</reference>
<feature type="transmembrane region" description="Helical" evidence="2">
    <location>
        <begin position="769"/>
        <end position="797"/>
    </location>
</feature>
<accession>A0A834GGD7</accession>
<keyword evidence="2" id="KW-0812">Transmembrane</keyword>
<protein>
    <recommendedName>
        <fullName evidence="5">Ubiquitin-like protease family profile domain-containing protein</fullName>
    </recommendedName>
</protein>
<feature type="region of interest" description="Disordered" evidence="1">
    <location>
        <begin position="475"/>
        <end position="558"/>
    </location>
</feature>
<evidence type="ECO:0008006" key="5">
    <source>
        <dbReference type="Google" id="ProtNLM"/>
    </source>
</evidence>
<keyword evidence="4" id="KW-1185">Reference proteome</keyword>
<feature type="compositionally biased region" description="Acidic residues" evidence="1">
    <location>
        <begin position="201"/>
        <end position="219"/>
    </location>
</feature>
<evidence type="ECO:0000313" key="3">
    <source>
        <dbReference type="EMBL" id="KAF7129728.1"/>
    </source>
</evidence>
<feature type="compositionally biased region" description="Basic and acidic residues" evidence="1">
    <location>
        <begin position="522"/>
        <end position="536"/>
    </location>
</feature>
<feature type="transmembrane region" description="Helical" evidence="2">
    <location>
        <begin position="30"/>
        <end position="46"/>
    </location>
</feature>
<comment type="caution">
    <text evidence="3">The sequence shown here is derived from an EMBL/GenBank/DDBJ whole genome shotgun (WGS) entry which is preliminary data.</text>
</comment>
<name>A0A834GGD7_RHOSS</name>